<dbReference type="Proteomes" id="UP000028839">
    <property type="component" value="Unassembled WGS sequence"/>
</dbReference>
<organism evidence="2 3">
    <name type="scientific">Nitrosococcus oceani C-27</name>
    <dbReference type="NCBI Taxonomy" id="314279"/>
    <lineage>
        <taxon>Bacteria</taxon>
        <taxon>Pseudomonadati</taxon>
        <taxon>Pseudomonadota</taxon>
        <taxon>Gammaproteobacteria</taxon>
        <taxon>Chromatiales</taxon>
        <taxon>Chromatiaceae</taxon>
        <taxon>Nitrosococcus</taxon>
    </lineage>
</organism>
<evidence type="ECO:0000313" key="3">
    <source>
        <dbReference type="Proteomes" id="UP000028839"/>
    </source>
</evidence>
<dbReference type="EMBL" id="JPGN01000070">
    <property type="protein sequence ID" value="KFI18955.1"/>
    <property type="molecule type" value="Genomic_DNA"/>
</dbReference>
<dbReference type="InterPro" id="IPR027417">
    <property type="entry name" value="P-loop_NTPase"/>
</dbReference>
<protein>
    <recommendedName>
        <fullName evidence="4">Sulfotransferase</fullName>
    </recommendedName>
</protein>
<keyword evidence="1" id="KW-0808">Transferase</keyword>
<dbReference type="PANTHER" id="PTHR12788:SF8">
    <property type="entry name" value="PROTEIN-TYROSINE SULFOTRANSFERASE"/>
    <property type="match status" value="1"/>
</dbReference>
<dbReference type="GO" id="GO:0008476">
    <property type="term" value="F:protein-tyrosine sulfotransferase activity"/>
    <property type="evidence" value="ECO:0007669"/>
    <property type="project" value="InterPro"/>
</dbReference>
<accession>A0A0E2Z5Z0</accession>
<dbReference type="InterPro" id="IPR026634">
    <property type="entry name" value="TPST-like"/>
</dbReference>
<proteinExistence type="predicted"/>
<name>A0A0E2Z5Z0_9GAMM</name>
<gene>
    <name evidence="2" type="ORF">IB75_11695</name>
</gene>
<dbReference type="Gene3D" id="3.40.50.300">
    <property type="entry name" value="P-loop containing nucleotide triphosphate hydrolases"/>
    <property type="match status" value="1"/>
</dbReference>
<dbReference type="SUPFAM" id="SSF52540">
    <property type="entry name" value="P-loop containing nucleoside triphosphate hydrolases"/>
    <property type="match status" value="1"/>
</dbReference>
<dbReference type="AlphaFoldDB" id="A0A0E2Z5Z0"/>
<dbReference type="Pfam" id="PF13469">
    <property type="entry name" value="Sulfotransfer_3"/>
    <property type="match status" value="1"/>
</dbReference>
<dbReference type="HOGENOM" id="CLU_066717_0_0_6"/>
<evidence type="ECO:0000313" key="2">
    <source>
        <dbReference type="EMBL" id="KFI18955.1"/>
    </source>
</evidence>
<evidence type="ECO:0008006" key="4">
    <source>
        <dbReference type="Google" id="ProtNLM"/>
    </source>
</evidence>
<evidence type="ECO:0000256" key="1">
    <source>
        <dbReference type="ARBA" id="ARBA00022679"/>
    </source>
</evidence>
<reference evidence="2 3" key="1">
    <citation type="submission" date="2014-07" db="EMBL/GenBank/DDBJ databases">
        <title>Comparative analysis of Nitrosococcus oceani genome inventories of strains from Pacific and Atlantic gyres.</title>
        <authorList>
            <person name="Lim C.K."/>
            <person name="Wang L."/>
            <person name="Sayavedra-Soto L.A."/>
            <person name="Klotz M.G."/>
        </authorList>
    </citation>
    <scope>NUCLEOTIDE SEQUENCE [LARGE SCALE GENOMIC DNA]</scope>
    <source>
        <strain evidence="2 3">C-27</strain>
    </source>
</reference>
<dbReference type="PANTHER" id="PTHR12788">
    <property type="entry name" value="PROTEIN-TYROSINE SULFOTRANSFERASE 2"/>
    <property type="match status" value="1"/>
</dbReference>
<comment type="caution">
    <text evidence="2">The sequence shown here is derived from an EMBL/GenBank/DDBJ whole genome shotgun (WGS) entry which is preliminary data.</text>
</comment>
<sequence>MNHYKIPMAFLRKKTRRKIYHGLAEARDYFSAHVFSASQGKHFQHVEAYCMFLGSGRSGHSMLGALLDAHPNVLIANEFNLIKRLKFGYNQTQLFYLLMRYSQKLAERGRITSGYDYRVPNQWQGKFTQLKIIGDKKGGGSAEAIRKNPALLDKLHHVIKVKIKCLHFMRNPYDNIATMARRKKAMGTVNSTDLTQAISSYFRRMETIQQIKNKHCLDILDMRHEDFIHDPQAHLEKVCEFLQLEASQDYLRDCASIVYTQPHRSRHKIDWPPGLIECVREHIASYPFLAGYTFDN</sequence>